<evidence type="ECO:0000313" key="3">
    <source>
        <dbReference type="EMBL" id="SCY43709.1"/>
    </source>
</evidence>
<keyword evidence="2" id="KW-1133">Transmembrane helix</keyword>
<name>A0A1G5FX25_9BACT</name>
<keyword evidence="2" id="KW-0812">Transmembrane</keyword>
<evidence type="ECO:0000313" key="4">
    <source>
        <dbReference type="Proteomes" id="UP000198870"/>
    </source>
</evidence>
<reference evidence="3 4" key="1">
    <citation type="submission" date="2016-10" db="EMBL/GenBank/DDBJ databases">
        <authorList>
            <person name="de Groot N.N."/>
        </authorList>
    </citation>
    <scope>NUCLEOTIDE SEQUENCE [LARGE SCALE GENOMIC DNA]</scope>
    <source>
        <strain evidence="3 4">AA1</strain>
    </source>
</reference>
<evidence type="ECO:0000256" key="2">
    <source>
        <dbReference type="SAM" id="Phobius"/>
    </source>
</evidence>
<accession>A0A1G5FX25</accession>
<keyword evidence="4" id="KW-1185">Reference proteome</keyword>
<evidence type="ECO:0000256" key="1">
    <source>
        <dbReference type="SAM" id="Coils"/>
    </source>
</evidence>
<keyword evidence="2" id="KW-0472">Membrane</keyword>
<keyword evidence="1" id="KW-0175">Coiled coil</keyword>
<sequence>MAEEQNETTDSPKPKKLKKILFLAAGVLLLAGLGAGGWFGYTTFFQSDYPKEKLAYVDLDKTVLKFTWTQMPEVYRHMVNANAEMALMKNEIDRIRTVGKSYPRQKKIVASEIKRWEKNVRKLSGQLKRFQGQVEALYVTFRVNPQKGRTDIFEKSPDLAASLQDAVSGARSQTDPVRLSRIPLEGIKGIIAKVKSRFL</sequence>
<dbReference type="OrthoDB" id="5420330at2"/>
<dbReference type="Proteomes" id="UP000198870">
    <property type="component" value="Unassembled WGS sequence"/>
</dbReference>
<proteinExistence type="predicted"/>
<feature type="transmembrane region" description="Helical" evidence="2">
    <location>
        <begin position="20"/>
        <end position="41"/>
    </location>
</feature>
<dbReference type="RefSeq" id="WP_139163967.1">
    <property type="nucleotide sequence ID" value="NZ_FMUX01000009.1"/>
</dbReference>
<protein>
    <submittedName>
        <fullName evidence="3">Uncharacterized protein</fullName>
    </submittedName>
</protein>
<dbReference type="AlphaFoldDB" id="A0A1G5FX25"/>
<organism evidence="3 4">
    <name type="scientific">Desulfoluna spongiiphila</name>
    <dbReference type="NCBI Taxonomy" id="419481"/>
    <lineage>
        <taxon>Bacteria</taxon>
        <taxon>Pseudomonadati</taxon>
        <taxon>Thermodesulfobacteriota</taxon>
        <taxon>Desulfobacteria</taxon>
        <taxon>Desulfobacterales</taxon>
        <taxon>Desulfolunaceae</taxon>
        <taxon>Desulfoluna</taxon>
    </lineage>
</organism>
<dbReference type="EMBL" id="FMUX01000009">
    <property type="protein sequence ID" value="SCY43709.1"/>
    <property type="molecule type" value="Genomic_DNA"/>
</dbReference>
<gene>
    <name evidence="3" type="ORF">SAMN05216233_10950</name>
</gene>
<feature type="coiled-coil region" evidence="1">
    <location>
        <begin position="78"/>
        <end position="133"/>
    </location>
</feature>